<sequence>FPVSEKRCSENTEVIVIPRKIVLVQQREVKRIYVFFTNLKDYTLHNTDSLDYT</sequence>
<dbReference type="Proteomes" id="UP000789860">
    <property type="component" value="Unassembled WGS sequence"/>
</dbReference>
<evidence type="ECO:0000313" key="2">
    <source>
        <dbReference type="Proteomes" id="UP000789860"/>
    </source>
</evidence>
<keyword evidence="2" id="KW-1185">Reference proteome</keyword>
<feature type="non-terminal residue" evidence="1">
    <location>
        <position position="1"/>
    </location>
</feature>
<proteinExistence type="predicted"/>
<protein>
    <submittedName>
        <fullName evidence="1">3385_t:CDS:1</fullName>
    </submittedName>
</protein>
<evidence type="ECO:0000313" key="1">
    <source>
        <dbReference type="EMBL" id="CAG8701612.1"/>
    </source>
</evidence>
<comment type="caution">
    <text evidence="1">The sequence shown here is derived from an EMBL/GenBank/DDBJ whole genome shotgun (WGS) entry which is preliminary data.</text>
</comment>
<reference evidence="1" key="1">
    <citation type="submission" date="2021-06" db="EMBL/GenBank/DDBJ databases">
        <authorList>
            <person name="Kallberg Y."/>
            <person name="Tangrot J."/>
            <person name="Rosling A."/>
        </authorList>
    </citation>
    <scope>NUCLEOTIDE SEQUENCE</scope>
    <source>
        <strain evidence="1">AU212A</strain>
    </source>
</reference>
<organism evidence="1 2">
    <name type="scientific">Scutellospora calospora</name>
    <dbReference type="NCBI Taxonomy" id="85575"/>
    <lineage>
        <taxon>Eukaryota</taxon>
        <taxon>Fungi</taxon>
        <taxon>Fungi incertae sedis</taxon>
        <taxon>Mucoromycota</taxon>
        <taxon>Glomeromycotina</taxon>
        <taxon>Glomeromycetes</taxon>
        <taxon>Diversisporales</taxon>
        <taxon>Gigasporaceae</taxon>
        <taxon>Scutellospora</taxon>
    </lineage>
</organism>
<name>A0ACA9PBG5_9GLOM</name>
<gene>
    <name evidence="1" type="ORF">SCALOS_LOCUS10515</name>
</gene>
<accession>A0ACA9PBG5</accession>
<dbReference type="EMBL" id="CAJVPM010039761">
    <property type="protein sequence ID" value="CAG8701612.1"/>
    <property type="molecule type" value="Genomic_DNA"/>
</dbReference>